<reference evidence="1 2" key="1">
    <citation type="submission" date="2016-12" db="EMBL/GenBank/DDBJ databases">
        <title>The draft genome sequence of Actinophytocola xinjiangensis.</title>
        <authorList>
            <person name="Wang W."/>
            <person name="Yuan L."/>
        </authorList>
    </citation>
    <scope>NUCLEOTIDE SEQUENCE [LARGE SCALE GENOMIC DNA]</scope>
    <source>
        <strain evidence="1 2">CGMCC 4.4663</strain>
    </source>
</reference>
<dbReference type="Proteomes" id="UP000185696">
    <property type="component" value="Unassembled WGS sequence"/>
</dbReference>
<dbReference type="RefSeq" id="WP_075134339.1">
    <property type="nucleotide sequence ID" value="NZ_MSIF01000009.1"/>
</dbReference>
<protein>
    <submittedName>
        <fullName evidence="1">Uncharacterized protein</fullName>
    </submittedName>
</protein>
<name>A0A7Z1AXL0_9PSEU</name>
<sequence length="91" mass="10100">MSGDDRRTSHQRLRLLRADFLDRADVIDGGVRKLLADLDLDSFGEDRERMLDALMGISRAADALRALARGDLTEADEATSSMAYYARRALG</sequence>
<evidence type="ECO:0000313" key="1">
    <source>
        <dbReference type="EMBL" id="OLF09346.1"/>
    </source>
</evidence>
<dbReference type="EMBL" id="MSIF01000009">
    <property type="protein sequence ID" value="OLF09346.1"/>
    <property type="molecule type" value="Genomic_DNA"/>
</dbReference>
<evidence type="ECO:0000313" key="2">
    <source>
        <dbReference type="Proteomes" id="UP000185696"/>
    </source>
</evidence>
<gene>
    <name evidence="1" type="ORF">BLA60_19410</name>
</gene>
<accession>A0A7Z1AXL0</accession>
<dbReference type="AlphaFoldDB" id="A0A7Z1AXL0"/>
<proteinExistence type="predicted"/>
<comment type="caution">
    <text evidence="1">The sequence shown here is derived from an EMBL/GenBank/DDBJ whole genome shotgun (WGS) entry which is preliminary data.</text>
</comment>
<keyword evidence="2" id="KW-1185">Reference proteome</keyword>
<organism evidence="1 2">
    <name type="scientific">Actinophytocola xinjiangensis</name>
    <dbReference type="NCBI Taxonomy" id="485602"/>
    <lineage>
        <taxon>Bacteria</taxon>
        <taxon>Bacillati</taxon>
        <taxon>Actinomycetota</taxon>
        <taxon>Actinomycetes</taxon>
        <taxon>Pseudonocardiales</taxon>
        <taxon>Pseudonocardiaceae</taxon>
    </lineage>
</organism>